<dbReference type="InterPro" id="IPR018394">
    <property type="entry name" value="DNA_photolyase_1_CS_C"/>
</dbReference>
<dbReference type="Gene3D" id="3.40.50.620">
    <property type="entry name" value="HUPs"/>
    <property type="match status" value="1"/>
</dbReference>
<dbReference type="InterPro" id="IPR036134">
    <property type="entry name" value="Crypto/Photolyase_FAD-like_sf"/>
</dbReference>
<name>A0ABS8JEP4_9GAMM</name>
<comment type="similarity">
    <text evidence="3">Belongs to the DNA photolyase class-1 family.</text>
</comment>
<dbReference type="InterPro" id="IPR014729">
    <property type="entry name" value="Rossmann-like_a/b/a_fold"/>
</dbReference>
<dbReference type="InterPro" id="IPR005101">
    <property type="entry name" value="Cryptochr/Photolyase_FAD-bd"/>
</dbReference>
<organism evidence="9 10">
    <name type="scientific">Noviluteimonas lactosilytica</name>
    <dbReference type="NCBI Taxonomy" id="2888523"/>
    <lineage>
        <taxon>Bacteria</taxon>
        <taxon>Pseudomonadati</taxon>
        <taxon>Pseudomonadota</taxon>
        <taxon>Gammaproteobacteria</taxon>
        <taxon>Lysobacterales</taxon>
        <taxon>Lysobacteraceae</taxon>
        <taxon>Noviluteimonas</taxon>
    </lineage>
</organism>
<evidence type="ECO:0000256" key="6">
    <source>
        <dbReference type="ARBA" id="ARBA00022991"/>
    </source>
</evidence>
<keyword evidence="6 7" id="KW-0157">Chromophore</keyword>
<dbReference type="InterPro" id="IPR006050">
    <property type="entry name" value="DNA_photolyase_N"/>
</dbReference>
<comment type="similarity">
    <text evidence="7">Belongs to the DNA photolyase family.</text>
</comment>
<comment type="caution">
    <text evidence="9">The sequence shown here is derived from an EMBL/GenBank/DDBJ whole genome shotgun (WGS) entry which is preliminary data.</text>
</comment>
<dbReference type="RefSeq" id="WP_230525642.1">
    <property type="nucleotide sequence ID" value="NZ_JAJGAK010000001.1"/>
</dbReference>
<dbReference type="SUPFAM" id="SSF52425">
    <property type="entry name" value="Cryptochrome/photolyase, N-terminal domain"/>
    <property type="match status" value="1"/>
</dbReference>
<dbReference type="Pfam" id="PF00875">
    <property type="entry name" value="DNA_photolyase"/>
    <property type="match status" value="1"/>
</dbReference>
<feature type="domain" description="Photolyase/cryptochrome alpha/beta" evidence="8">
    <location>
        <begin position="2"/>
        <end position="131"/>
    </location>
</feature>
<dbReference type="PRINTS" id="PR00147">
    <property type="entry name" value="DNAPHOTLYASE"/>
</dbReference>
<comment type="cofactor">
    <cofactor evidence="2">
        <name>FAD</name>
        <dbReference type="ChEBI" id="CHEBI:57692"/>
    </cofactor>
</comment>
<evidence type="ECO:0000256" key="3">
    <source>
        <dbReference type="ARBA" id="ARBA00005862"/>
    </source>
</evidence>
<evidence type="ECO:0000256" key="7">
    <source>
        <dbReference type="RuleBase" id="RU004182"/>
    </source>
</evidence>
<evidence type="ECO:0000313" key="9">
    <source>
        <dbReference type="EMBL" id="MCC8362005.1"/>
    </source>
</evidence>
<dbReference type="Pfam" id="PF03441">
    <property type="entry name" value="FAD_binding_7"/>
    <property type="match status" value="1"/>
</dbReference>
<proteinExistence type="inferred from homology"/>
<reference evidence="9" key="1">
    <citation type="submission" date="2021-10" db="EMBL/GenBank/DDBJ databases">
        <authorList>
            <person name="Lyu M."/>
            <person name="Wang X."/>
            <person name="Meng X."/>
            <person name="Xu K."/>
        </authorList>
    </citation>
    <scope>NUCLEOTIDE SEQUENCE</scope>
    <source>
        <strain evidence="9">A6</strain>
    </source>
</reference>
<keyword evidence="4 7" id="KW-0285">Flavoprotein</keyword>
<gene>
    <name evidence="9" type="ORF">LK996_02755</name>
</gene>
<keyword evidence="10" id="KW-1185">Reference proteome</keyword>
<dbReference type="Gene3D" id="1.25.40.80">
    <property type="match status" value="1"/>
</dbReference>
<sequence>MPAALVWFRDDLRLDDQPALQAALAQEYAPIPVYVHAPEEEGDWAPGAASDAWRRRSLQALDAALRARGSHLTCVRGPTLAALQRLASATGAEAIFWTRRYEPAIERRDTELKRALRRAGLHTESHNGALLVEPWDVATKAGDPYKVFTPFFKAAIARMRTPRTWDAPAHLPPVAFDDAAAHAIDAPAIDALLPAPKHAWNRTFWSHWTPGEQGARDALRAFVPKVAAYPEGRDLPAMEGTSCLSPHLHFGEVSIARVYATIAQSDAPKDARIAFLRQLFWREFAHHLLHHFPRTTDHNLDPRFDDFDWARVDDAQLDAWKTGRTGIPIVDAGMRQLWHTGWMHNRVRMLVASLLTKHLRMHWLHGARWFHDTLVDADLANNTLGWQWVAGTGADAAPYFRIFNPTLQAKRFDPDGAYVRTWVPELGTPDYPPPIIDLATAREAALAAYARR</sequence>
<evidence type="ECO:0000256" key="5">
    <source>
        <dbReference type="ARBA" id="ARBA00022827"/>
    </source>
</evidence>
<protein>
    <submittedName>
        <fullName evidence="9">DNA photolyase family protein</fullName>
    </submittedName>
</protein>
<dbReference type="EMBL" id="JAJGAK010000001">
    <property type="protein sequence ID" value="MCC8362005.1"/>
    <property type="molecule type" value="Genomic_DNA"/>
</dbReference>
<evidence type="ECO:0000313" key="10">
    <source>
        <dbReference type="Proteomes" id="UP001165293"/>
    </source>
</evidence>
<keyword evidence="5 7" id="KW-0274">FAD</keyword>
<evidence type="ECO:0000256" key="2">
    <source>
        <dbReference type="ARBA" id="ARBA00001974"/>
    </source>
</evidence>
<comment type="cofactor">
    <cofactor evidence="1">
        <name>(6R)-5,10-methylene-5,6,7,8-tetrahydrofolate</name>
        <dbReference type="ChEBI" id="CHEBI:15636"/>
    </cofactor>
</comment>
<accession>A0ABS8JEP4</accession>
<dbReference type="InterPro" id="IPR002081">
    <property type="entry name" value="Cryptochrome/DNA_photolyase_1"/>
</dbReference>
<dbReference type="Proteomes" id="UP001165293">
    <property type="component" value="Unassembled WGS sequence"/>
</dbReference>
<dbReference type="Gene3D" id="1.10.579.10">
    <property type="entry name" value="DNA Cyclobutane Dipyrimidine Photolyase, subunit A, domain 3"/>
    <property type="match status" value="1"/>
</dbReference>
<evidence type="ECO:0000259" key="8">
    <source>
        <dbReference type="PROSITE" id="PS51645"/>
    </source>
</evidence>
<dbReference type="PANTHER" id="PTHR11455">
    <property type="entry name" value="CRYPTOCHROME"/>
    <property type="match status" value="1"/>
</dbReference>
<dbReference type="PROSITE" id="PS00394">
    <property type="entry name" value="DNA_PHOTOLYASES_1_1"/>
    <property type="match status" value="1"/>
</dbReference>
<dbReference type="PANTHER" id="PTHR11455:SF9">
    <property type="entry name" value="CRYPTOCHROME CIRCADIAN CLOCK 5 ISOFORM X1"/>
    <property type="match status" value="1"/>
</dbReference>
<dbReference type="SUPFAM" id="SSF48173">
    <property type="entry name" value="Cryptochrome/photolyase FAD-binding domain"/>
    <property type="match status" value="1"/>
</dbReference>
<evidence type="ECO:0000256" key="1">
    <source>
        <dbReference type="ARBA" id="ARBA00001932"/>
    </source>
</evidence>
<dbReference type="InterPro" id="IPR036155">
    <property type="entry name" value="Crypto/Photolyase_N_sf"/>
</dbReference>
<evidence type="ECO:0000256" key="4">
    <source>
        <dbReference type="ARBA" id="ARBA00022630"/>
    </source>
</evidence>
<dbReference type="PROSITE" id="PS51645">
    <property type="entry name" value="PHR_CRY_ALPHA_BETA"/>
    <property type="match status" value="1"/>
</dbReference>